<evidence type="ECO:0000313" key="9">
    <source>
        <dbReference type="EMBL" id="MFD2411233.1"/>
    </source>
</evidence>
<dbReference type="RefSeq" id="WP_173132356.1">
    <property type="nucleotide sequence ID" value="NZ_JBHUKY010000024.1"/>
</dbReference>
<dbReference type="Pfam" id="PF00528">
    <property type="entry name" value="BPD_transp_1"/>
    <property type="match status" value="1"/>
</dbReference>
<feature type="transmembrane region" description="Helical" evidence="7">
    <location>
        <begin position="114"/>
        <end position="139"/>
    </location>
</feature>
<evidence type="ECO:0000256" key="2">
    <source>
        <dbReference type="ARBA" id="ARBA00022448"/>
    </source>
</evidence>
<comment type="similarity">
    <text evidence="7">Belongs to the binding-protein-dependent transport system permease family.</text>
</comment>
<dbReference type="Gene3D" id="1.10.3720.10">
    <property type="entry name" value="MetI-like"/>
    <property type="match status" value="1"/>
</dbReference>
<keyword evidence="4 7" id="KW-0812">Transmembrane</keyword>
<evidence type="ECO:0000256" key="1">
    <source>
        <dbReference type="ARBA" id="ARBA00004651"/>
    </source>
</evidence>
<feature type="transmembrane region" description="Helical" evidence="7">
    <location>
        <begin position="12"/>
        <end position="35"/>
    </location>
</feature>
<comment type="subcellular location">
    <subcellularLocation>
        <location evidence="1 7">Cell membrane</location>
        <topology evidence="1 7">Multi-pass membrane protein</topology>
    </subcellularLocation>
</comment>
<feature type="transmembrane region" description="Helical" evidence="7">
    <location>
        <begin position="259"/>
        <end position="280"/>
    </location>
</feature>
<evidence type="ECO:0000256" key="4">
    <source>
        <dbReference type="ARBA" id="ARBA00022692"/>
    </source>
</evidence>
<keyword evidence="6 7" id="KW-0472">Membrane</keyword>
<evidence type="ECO:0000256" key="7">
    <source>
        <dbReference type="RuleBase" id="RU363032"/>
    </source>
</evidence>
<dbReference type="InterPro" id="IPR000515">
    <property type="entry name" value="MetI-like"/>
</dbReference>
<dbReference type="PANTHER" id="PTHR43744">
    <property type="entry name" value="ABC TRANSPORTER PERMEASE PROTEIN MG189-RELATED-RELATED"/>
    <property type="match status" value="1"/>
</dbReference>
<name>A0ABW5F805_9BACL</name>
<evidence type="ECO:0000256" key="6">
    <source>
        <dbReference type="ARBA" id="ARBA00023136"/>
    </source>
</evidence>
<keyword evidence="5 7" id="KW-1133">Transmembrane helix</keyword>
<evidence type="ECO:0000256" key="5">
    <source>
        <dbReference type="ARBA" id="ARBA00022989"/>
    </source>
</evidence>
<dbReference type="PROSITE" id="PS50928">
    <property type="entry name" value="ABC_TM1"/>
    <property type="match status" value="1"/>
</dbReference>
<gene>
    <name evidence="9" type="ORF">ACFSX3_15175</name>
</gene>
<dbReference type="SUPFAM" id="SSF161098">
    <property type="entry name" value="MetI-like"/>
    <property type="match status" value="1"/>
</dbReference>
<feature type="transmembrane region" description="Helical" evidence="7">
    <location>
        <begin position="76"/>
        <end position="102"/>
    </location>
</feature>
<sequence length="295" mass="33019">MGVTGGSALKQGLYKLIFYIVCILIAVVMFLPFYWSLLTSLKPDDEIFAMPIQWFPKHLTFEHYRKAFSTVPFALFFWNSLVLAVSGVLANLFFGSLSGYAFAKLRFRLNKPVFRVLLAAMMIPGIVTMIPTVYVMRHIPFAGGNDIFGGGGNGLMNSFWGIILPGASGSFAVFFMRQFFLTLPSDMLEMARIEGCGEFKIFWRIYLPLTRPALATLSIFTFQAGWNSFLWPMIVLNDPDKATIQMGLQAFSYNFQTDYGPMMAGALVAILPILVLFLALQRYFVQGIAFSGIKG</sequence>
<feature type="domain" description="ABC transmembrane type-1" evidence="8">
    <location>
        <begin position="77"/>
        <end position="280"/>
    </location>
</feature>
<keyword evidence="10" id="KW-1185">Reference proteome</keyword>
<dbReference type="Proteomes" id="UP001597448">
    <property type="component" value="Unassembled WGS sequence"/>
</dbReference>
<comment type="caution">
    <text evidence="9">The sequence shown here is derived from an EMBL/GenBank/DDBJ whole genome shotgun (WGS) entry which is preliminary data.</text>
</comment>
<dbReference type="CDD" id="cd06261">
    <property type="entry name" value="TM_PBP2"/>
    <property type="match status" value="1"/>
</dbReference>
<reference evidence="10" key="1">
    <citation type="journal article" date="2019" name="Int. J. Syst. Evol. Microbiol.">
        <title>The Global Catalogue of Microorganisms (GCM) 10K type strain sequencing project: providing services to taxonomists for standard genome sequencing and annotation.</title>
        <authorList>
            <consortium name="The Broad Institute Genomics Platform"/>
            <consortium name="The Broad Institute Genome Sequencing Center for Infectious Disease"/>
            <person name="Wu L."/>
            <person name="Ma J."/>
        </authorList>
    </citation>
    <scope>NUCLEOTIDE SEQUENCE [LARGE SCALE GENOMIC DNA]</scope>
    <source>
        <strain evidence="10">CCM 8725</strain>
    </source>
</reference>
<evidence type="ECO:0000259" key="8">
    <source>
        <dbReference type="PROSITE" id="PS50928"/>
    </source>
</evidence>
<dbReference type="EMBL" id="JBHUKY010000024">
    <property type="protein sequence ID" value="MFD2411233.1"/>
    <property type="molecule type" value="Genomic_DNA"/>
</dbReference>
<proteinExistence type="inferred from homology"/>
<feature type="transmembrane region" description="Helical" evidence="7">
    <location>
        <begin position="201"/>
        <end position="226"/>
    </location>
</feature>
<evidence type="ECO:0000313" key="10">
    <source>
        <dbReference type="Proteomes" id="UP001597448"/>
    </source>
</evidence>
<dbReference type="PANTHER" id="PTHR43744:SF12">
    <property type="entry name" value="ABC TRANSPORTER PERMEASE PROTEIN MG189-RELATED"/>
    <property type="match status" value="1"/>
</dbReference>
<dbReference type="InterPro" id="IPR035906">
    <property type="entry name" value="MetI-like_sf"/>
</dbReference>
<keyword evidence="3" id="KW-1003">Cell membrane</keyword>
<protein>
    <submittedName>
        <fullName evidence="9">Carbohydrate ABC transporter permease</fullName>
    </submittedName>
</protein>
<keyword evidence="2 7" id="KW-0813">Transport</keyword>
<evidence type="ECO:0000256" key="3">
    <source>
        <dbReference type="ARBA" id="ARBA00022475"/>
    </source>
</evidence>
<feature type="transmembrane region" description="Helical" evidence="7">
    <location>
        <begin position="159"/>
        <end position="180"/>
    </location>
</feature>
<accession>A0ABW5F805</accession>
<organism evidence="9 10">
    <name type="scientific">Paenibacillus rhizoplanae</name>
    <dbReference type="NCBI Taxonomy" id="1917181"/>
    <lineage>
        <taxon>Bacteria</taxon>
        <taxon>Bacillati</taxon>
        <taxon>Bacillota</taxon>
        <taxon>Bacilli</taxon>
        <taxon>Bacillales</taxon>
        <taxon>Paenibacillaceae</taxon>
        <taxon>Paenibacillus</taxon>
    </lineage>
</organism>